<feature type="compositionally biased region" description="Basic and acidic residues" evidence="6">
    <location>
        <begin position="513"/>
        <end position="538"/>
    </location>
</feature>
<comment type="caution">
    <text evidence="8">The sequence shown here is derived from an EMBL/GenBank/DDBJ whole genome shotgun (WGS) entry which is preliminary data.</text>
</comment>
<proteinExistence type="predicted"/>
<dbReference type="InterPro" id="IPR006076">
    <property type="entry name" value="FAD-dep_OxRdtase"/>
</dbReference>
<sequence length="538" mass="57915">MRDVPVRPGSHWMEYGDTAARPRAPEGLDVDVAVIGAGIAGICTAWELARAGRSVALLEANRVAAGVTGHTTAKLSALHGTVYQRLRSTRGAQGAALYARSQQDAIAHVVAVCDELGIDCELERVPAFTYAETAKEARTVEEEARAAREAGLPASYVEETGLPFPVAGAVRVEEQAQFHPRKYLYALLADLEGRGGQIFEESRVVGLEEGEPCRLTTEDGRTVTARDVVVATHYPVFDRSLLFARLKPHRELVVAGVIPAAQDPGGMYLTPEGTTRSVRTAPYGEGRRLLIVTGEKFTPGAGRVGERYERLERWTTERFPDVRLTHRWAAQDNEPTDGVPFVGALHPRARHAFVATGFNGWGMAGGVMSGKLLAARITGQKLPWADLYDPVRLQPLKEAPSLLRFQAAAAGHFVGDRLPFVAGGGPASAIAPGEGAVVRSGARQLAVHRDDAGELHALSARCTHLGCIVRFNDAERAWECPCHGSRFGIGGEVLQGPAVRPLEKVEDFEDLEGEKGENDENGEKDGKDHVKNGKGDDA</sequence>
<keyword evidence="9" id="KW-1185">Reference proteome</keyword>
<gene>
    <name evidence="8" type="ORF">GCM10010446_33220</name>
</gene>
<dbReference type="SUPFAM" id="SSF50022">
    <property type="entry name" value="ISP domain"/>
    <property type="match status" value="1"/>
</dbReference>
<dbReference type="Pfam" id="PF01266">
    <property type="entry name" value="DAO"/>
    <property type="match status" value="1"/>
</dbReference>
<dbReference type="Gene3D" id="2.102.10.10">
    <property type="entry name" value="Rieske [2Fe-2S] iron-sulphur domain"/>
    <property type="match status" value="1"/>
</dbReference>
<dbReference type="InterPro" id="IPR036922">
    <property type="entry name" value="Rieske_2Fe-2S_sf"/>
</dbReference>
<dbReference type="PROSITE" id="PS51296">
    <property type="entry name" value="RIESKE"/>
    <property type="match status" value="1"/>
</dbReference>
<evidence type="ECO:0000256" key="4">
    <source>
        <dbReference type="ARBA" id="ARBA00023014"/>
    </source>
</evidence>
<evidence type="ECO:0000256" key="1">
    <source>
        <dbReference type="ARBA" id="ARBA00022714"/>
    </source>
</evidence>
<accession>A0ABP6JT04</accession>
<dbReference type="PANTHER" id="PTHR13847">
    <property type="entry name" value="SARCOSINE DEHYDROGENASE-RELATED"/>
    <property type="match status" value="1"/>
</dbReference>
<evidence type="ECO:0000256" key="5">
    <source>
        <dbReference type="ARBA" id="ARBA00023157"/>
    </source>
</evidence>
<evidence type="ECO:0000259" key="7">
    <source>
        <dbReference type="PROSITE" id="PS51296"/>
    </source>
</evidence>
<dbReference type="EMBL" id="BAAAUD010000034">
    <property type="protein sequence ID" value="GAA2945263.1"/>
    <property type="molecule type" value="Genomic_DNA"/>
</dbReference>
<dbReference type="Pfam" id="PF00355">
    <property type="entry name" value="Rieske"/>
    <property type="match status" value="1"/>
</dbReference>
<evidence type="ECO:0000313" key="8">
    <source>
        <dbReference type="EMBL" id="GAA2945263.1"/>
    </source>
</evidence>
<keyword evidence="5" id="KW-1015">Disulfide bond</keyword>
<reference evidence="9" key="1">
    <citation type="journal article" date="2019" name="Int. J. Syst. Evol. Microbiol.">
        <title>The Global Catalogue of Microorganisms (GCM) 10K type strain sequencing project: providing services to taxonomists for standard genome sequencing and annotation.</title>
        <authorList>
            <consortium name="The Broad Institute Genomics Platform"/>
            <consortium name="The Broad Institute Genome Sequencing Center for Infectious Disease"/>
            <person name="Wu L."/>
            <person name="Ma J."/>
        </authorList>
    </citation>
    <scope>NUCLEOTIDE SEQUENCE [LARGE SCALE GENOMIC DNA]</scope>
    <source>
        <strain evidence="9">JCM 9088</strain>
    </source>
</reference>
<keyword evidence="1" id="KW-0001">2Fe-2S</keyword>
<dbReference type="PRINTS" id="PR00162">
    <property type="entry name" value="RIESKE"/>
</dbReference>
<evidence type="ECO:0000256" key="3">
    <source>
        <dbReference type="ARBA" id="ARBA00023004"/>
    </source>
</evidence>
<keyword evidence="2" id="KW-0479">Metal-binding</keyword>
<feature type="domain" description="Rieske" evidence="7">
    <location>
        <begin position="422"/>
        <end position="506"/>
    </location>
</feature>
<keyword evidence="4" id="KW-0411">Iron-sulfur</keyword>
<dbReference type="RefSeq" id="WP_425577255.1">
    <property type="nucleotide sequence ID" value="NZ_BAAAUD010000034.1"/>
</dbReference>
<protein>
    <submittedName>
        <fullName evidence="8">FAD-dependent oxidoreductase</fullName>
    </submittedName>
</protein>
<dbReference type="Proteomes" id="UP001500403">
    <property type="component" value="Unassembled WGS sequence"/>
</dbReference>
<dbReference type="Gene3D" id="3.50.50.60">
    <property type="entry name" value="FAD/NAD(P)-binding domain"/>
    <property type="match status" value="1"/>
</dbReference>
<evidence type="ECO:0000256" key="2">
    <source>
        <dbReference type="ARBA" id="ARBA00022723"/>
    </source>
</evidence>
<evidence type="ECO:0000256" key="6">
    <source>
        <dbReference type="SAM" id="MobiDB-lite"/>
    </source>
</evidence>
<dbReference type="PANTHER" id="PTHR13847:SF274">
    <property type="entry name" value="RIESKE 2FE-2S IRON-SULFUR PROTEIN YHFW-RELATED"/>
    <property type="match status" value="1"/>
</dbReference>
<dbReference type="InterPro" id="IPR038010">
    <property type="entry name" value="YhfW_C"/>
</dbReference>
<dbReference type="InterPro" id="IPR017941">
    <property type="entry name" value="Rieske_2Fe-2S"/>
</dbReference>
<dbReference type="Gene3D" id="3.30.9.10">
    <property type="entry name" value="D-Amino Acid Oxidase, subunit A, domain 2"/>
    <property type="match status" value="1"/>
</dbReference>
<evidence type="ECO:0000313" key="9">
    <source>
        <dbReference type="Proteomes" id="UP001500403"/>
    </source>
</evidence>
<dbReference type="InterPro" id="IPR036188">
    <property type="entry name" value="FAD/NAD-bd_sf"/>
</dbReference>
<dbReference type="InterPro" id="IPR005805">
    <property type="entry name" value="Rieske_Fe-S_prot_C"/>
</dbReference>
<keyword evidence="3" id="KW-0408">Iron</keyword>
<dbReference type="SUPFAM" id="SSF51905">
    <property type="entry name" value="FAD/NAD(P)-binding domain"/>
    <property type="match status" value="1"/>
</dbReference>
<dbReference type="CDD" id="cd03477">
    <property type="entry name" value="Rieske_YhfW_C"/>
    <property type="match status" value="1"/>
</dbReference>
<organism evidence="8 9">
    <name type="scientific">Streptomyces enissocaesilis</name>
    <dbReference type="NCBI Taxonomy" id="332589"/>
    <lineage>
        <taxon>Bacteria</taxon>
        <taxon>Bacillati</taxon>
        <taxon>Actinomycetota</taxon>
        <taxon>Actinomycetes</taxon>
        <taxon>Kitasatosporales</taxon>
        <taxon>Streptomycetaceae</taxon>
        <taxon>Streptomyces</taxon>
        <taxon>Streptomyces rochei group</taxon>
    </lineage>
</organism>
<feature type="region of interest" description="Disordered" evidence="6">
    <location>
        <begin position="506"/>
        <end position="538"/>
    </location>
</feature>
<name>A0ABP6JT04_9ACTN</name>